<organism evidence="2 3">
    <name type="scientific">Moniliophthora roreri</name>
    <name type="common">Frosty pod rot fungus</name>
    <name type="synonym">Monilia roreri</name>
    <dbReference type="NCBI Taxonomy" id="221103"/>
    <lineage>
        <taxon>Eukaryota</taxon>
        <taxon>Fungi</taxon>
        <taxon>Dikarya</taxon>
        <taxon>Basidiomycota</taxon>
        <taxon>Agaricomycotina</taxon>
        <taxon>Agaricomycetes</taxon>
        <taxon>Agaricomycetidae</taxon>
        <taxon>Agaricales</taxon>
        <taxon>Marasmiineae</taxon>
        <taxon>Marasmiaceae</taxon>
        <taxon>Moniliophthora</taxon>
    </lineage>
</organism>
<dbReference type="AlphaFoldDB" id="A0A0W0EW11"/>
<reference evidence="2 3" key="1">
    <citation type="submission" date="2015-12" db="EMBL/GenBank/DDBJ databases">
        <title>Draft genome sequence of Moniliophthora roreri, the causal agent of frosty pod rot of cacao.</title>
        <authorList>
            <person name="Aime M.C."/>
            <person name="Diaz-Valderrama J.R."/>
            <person name="Kijpornyongpan T."/>
            <person name="Phillips-Mora W."/>
        </authorList>
    </citation>
    <scope>NUCLEOTIDE SEQUENCE [LARGE SCALE GENOMIC DNA]</scope>
    <source>
        <strain evidence="2 3">MCA 2952</strain>
    </source>
</reference>
<feature type="region of interest" description="Disordered" evidence="1">
    <location>
        <begin position="52"/>
        <end position="85"/>
    </location>
</feature>
<feature type="compositionally biased region" description="Low complexity" evidence="1">
    <location>
        <begin position="61"/>
        <end position="70"/>
    </location>
</feature>
<accession>A0A0W0EW11</accession>
<dbReference type="Proteomes" id="UP000054988">
    <property type="component" value="Unassembled WGS sequence"/>
</dbReference>
<evidence type="ECO:0000313" key="2">
    <source>
        <dbReference type="EMBL" id="KTB28098.1"/>
    </source>
</evidence>
<sequence>MFNGGSITISSAPPGSFVGQILNGTYPDSRGGLTTYHDTVVVDDRGRLNVPQPTRARARAQRTSSTRTASIPRRTDSTDDTTTGSITQVTTYTGYNIPLYMAPPGYVAGQRLTGEFPLQRPGHRIAFKMCTVVENPNWYYRQLEQQRQLQAQNPEQGAPSTSSFNSSGRGRSSGDIPVPPGATTDDIAAAPRCSDGLSDAGWNYADRPEEKDV</sequence>
<feature type="compositionally biased region" description="Low complexity" evidence="1">
    <location>
        <begin position="147"/>
        <end position="174"/>
    </location>
</feature>
<dbReference type="EMBL" id="LATX01002503">
    <property type="protein sequence ID" value="KTB28098.1"/>
    <property type="molecule type" value="Genomic_DNA"/>
</dbReference>
<evidence type="ECO:0000256" key="1">
    <source>
        <dbReference type="SAM" id="MobiDB-lite"/>
    </source>
</evidence>
<evidence type="ECO:0000313" key="3">
    <source>
        <dbReference type="Proteomes" id="UP000054988"/>
    </source>
</evidence>
<proteinExistence type="predicted"/>
<feature type="region of interest" description="Disordered" evidence="1">
    <location>
        <begin position="147"/>
        <end position="213"/>
    </location>
</feature>
<gene>
    <name evidence="2" type="ORF">WG66_19301</name>
</gene>
<protein>
    <submittedName>
        <fullName evidence="2">Uncharacterized protein</fullName>
    </submittedName>
</protein>
<comment type="caution">
    <text evidence="2">The sequence shown here is derived from an EMBL/GenBank/DDBJ whole genome shotgun (WGS) entry which is preliminary data.</text>
</comment>
<name>A0A0W0EW11_MONRR</name>